<evidence type="ECO:0000256" key="2">
    <source>
        <dbReference type="ARBA" id="ARBA00001946"/>
    </source>
</evidence>
<keyword evidence="3" id="KW-0479">Metal-binding</keyword>
<evidence type="ECO:0000256" key="4">
    <source>
        <dbReference type="ARBA" id="ARBA00022801"/>
    </source>
</evidence>
<dbReference type="EMBL" id="WLVL01000039">
    <property type="protein sequence ID" value="MTB72579.1"/>
    <property type="molecule type" value="Genomic_DNA"/>
</dbReference>
<keyword evidence="6" id="KW-0464">Manganese</keyword>
<evidence type="ECO:0000259" key="7">
    <source>
        <dbReference type="PROSITE" id="PS51462"/>
    </source>
</evidence>
<dbReference type="CDD" id="cd18870">
    <property type="entry name" value="NUDIX_AcylCoAdiphos_Nudt19"/>
    <property type="match status" value="1"/>
</dbReference>
<evidence type="ECO:0000256" key="1">
    <source>
        <dbReference type="ARBA" id="ARBA00001936"/>
    </source>
</evidence>
<accession>A0A6I3IVT3</accession>
<evidence type="ECO:0000313" key="9">
    <source>
        <dbReference type="Proteomes" id="UP000431092"/>
    </source>
</evidence>
<dbReference type="PROSITE" id="PS51462">
    <property type="entry name" value="NUDIX"/>
    <property type="match status" value="1"/>
</dbReference>
<name>A0A6I3IVT3_9MICO</name>
<dbReference type="InterPro" id="IPR039121">
    <property type="entry name" value="NUDT19"/>
</dbReference>
<reference evidence="8 9" key="1">
    <citation type="submission" date="2019-11" db="EMBL/GenBank/DDBJ databases">
        <title>Whole genome sequencing identifies a novel species of the genus Arsenicicoccus isolated from human blood.</title>
        <authorList>
            <person name="Jeong J.H."/>
            <person name="Kweon O.J."/>
            <person name="Kim H.R."/>
            <person name="Kim T.-H."/>
            <person name="Ha S.-M."/>
            <person name="Lee M.-K."/>
        </authorList>
    </citation>
    <scope>NUCLEOTIDE SEQUENCE [LARGE SCALE GENOMIC DNA]</scope>
    <source>
        <strain evidence="8 9">MKL-02</strain>
    </source>
</reference>
<evidence type="ECO:0000256" key="6">
    <source>
        <dbReference type="ARBA" id="ARBA00023211"/>
    </source>
</evidence>
<keyword evidence="9" id="KW-1185">Reference proteome</keyword>
<dbReference type="PANTHER" id="PTHR12318">
    <property type="entry name" value="TESTOSTERONE-REGULATED PROTEIN RP2"/>
    <property type="match status" value="1"/>
</dbReference>
<evidence type="ECO:0000313" key="8">
    <source>
        <dbReference type="EMBL" id="MTB72579.1"/>
    </source>
</evidence>
<gene>
    <name evidence="8" type="ORF">GGG17_11480</name>
</gene>
<dbReference type="GO" id="GO:0046872">
    <property type="term" value="F:metal ion binding"/>
    <property type="evidence" value="ECO:0007669"/>
    <property type="project" value="UniProtKB-KW"/>
</dbReference>
<protein>
    <submittedName>
        <fullName evidence="8">NUDIX hydrolase</fullName>
    </submittedName>
</protein>
<evidence type="ECO:0000256" key="3">
    <source>
        <dbReference type="ARBA" id="ARBA00022723"/>
    </source>
</evidence>
<dbReference type="AlphaFoldDB" id="A0A6I3IVT3"/>
<feature type="domain" description="Nudix hydrolase" evidence="7">
    <location>
        <begin position="48"/>
        <end position="256"/>
    </location>
</feature>
<dbReference type="InterPro" id="IPR015797">
    <property type="entry name" value="NUDIX_hydrolase-like_dom_sf"/>
</dbReference>
<dbReference type="SUPFAM" id="SSF55811">
    <property type="entry name" value="Nudix"/>
    <property type="match status" value="1"/>
</dbReference>
<dbReference type="Gene3D" id="3.90.79.10">
    <property type="entry name" value="Nucleoside Triphosphate Pyrophosphohydrolase"/>
    <property type="match status" value="1"/>
</dbReference>
<comment type="cofactor">
    <cofactor evidence="1">
        <name>Mn(2+)</name>
        <dbReference type="ChEBI" id="CHEBI:29035"/>
    </cofactor>
</comment>
<evidence type="ECO:0000256" key="5">
    <source>
        <dbReference type="ARBA" id="ARBA00022842"/>
    </source>
</evidence>
<dbReference type="Proteomes" id="UP000431092">
    <property type="component" value="Unassembled WGS sequence"/>
</dbReference>
<comment type="caution">
    <text evidence="8">The sequence shown here is derived from an EMBL/GenBank/DDBJ whole genome shotgun (WGS) entry which is preliminary data.</text>
</comment>
<dbReference type="InterPro" id="IPR000086">
    <property type="entry name" value="NUDIX_hydrolase_dom"/>
</dbReference>
<dbReference type="GO" id="GO:0016818">
    <property type="term" value="F:hydrolase activity, acting on acid anhydrides, in phosphorus-containing anhydrides"/>
    <property type="evidence" value="ECO:0007669"/>
    <property type="project" value="InterPro"/>
</dbReference>
<proteinExistence type="predicted"/>
<comment type="cofactor">
    <cofactor evidence="2">
        <name>Mg(2+)</name>
        <dbReference type="ChEBI" id="CHEBI:18420"/>
    </cofactor>
</comment>
<keyword evidence="5" id="KW-0460">Magnesium</keyword>
<dbReference type="RefSeq" id="WP_154593841.1">
    <property type="nucleotide sequence ID" value="NZ_WLVL01000039.1"/>
</dbReference>
<sequence length="305" mass="33008">MGGEHGVEQGVVRDFPAGGLGSRARAWLDGDAEVRRHQEPRYAATVQLVRDAAVSWVADDETSCGVEVFMLRRVASMAFAPRMMVFPGGGVDPRDADPALVADHWAGPSPAAWAQRMACSEDVAQQLVVAAVREVFEECGVLLAGPDADSMVADVRDADWHADRVALEARELSFTELLRRRGLVLRSDLLSYRAHWVTPEFEPRRYDTAFFAALLPVGQVPDDATSEADAAGWWRPTDVLAGAADGSVLMLPPTIVALEQLAVASSSASFVAETPEVWSISSDLVEDEQGRIWMRARVPDTGAVP</sequence>
<keyword evidence="4 8" id="KW-0378">Hydrolase</keyword>
<dbReference type="PANTHER" id="PTHR12318:SF0">
    <property type="entry name" value="ACYL-COENZYME A DIPHOSPHATASE NUDT19"/>
    <property type="match status" value="1"/>
</dbReference>
<organism evidence="8 9">
    <name type="scientific">Arsenicicoccus cauae</name>
    <dbReference type="NCBI Taxonomy" id="2663847"/>
    <lineage>
        <taxon>Bacteria</taxon>
        <taxon>Bacillati</taxon>
        <taxon>Actinomycetota</taxon>
        <taxon>Actinomycetes</taxon>
        <taxon>Micrococcales</taxon>
        <taxon>Intrasporangiaceae</taxon>
        <taxon>Arsenicicoccus</taxon>
    </lineage>
</organism>